<protein>
    <submittedName>
        <fullName evidence="1">Uncharacterized protein</fullName>
    </submittedName>
</protein>
<proteinExistence type="predicted"/>
<evidence type="ECO:0000313" key="2">
    <source>
        <dbReference type="Proteomes" id="UP000069272"/>
    </source>
</evidence>
<dbReference type="VEuPathDB" id="VectorBase:AALB20_036529"/>
<keyword evidence="2" id="KW-1185">Reference proteome</keyword>
<dbReference type="AlphaFoldDB" id="A0A182F308"/>
<organism evidence="1 2">
    <name type="scientific">Anopheles albimanus</name>
    <name type="common">New world malaria mosquito</name>
    <dbReference type="NCBI Taxonomy" id="7167"/>
    <lineage>
        <taxon>Eukaryota</taxon>
        <taxon>Metazoa</taxon>
        <taxon>Ecdysozoa</taxon>
        <taxon>Arthropoda</taxon>
        <taxon>Hexapoda</taxon>
        <taxon>Insecta</taxon>
        <taxon>Pterygota</taxon>
        <taxon>Neoptera</taxon>
        <taxon>Endopterygota</taxon>
        <taxon>Diptera</taxon>
        <taxon>Nematocera</taxon>
        <taxon>Culicoidea</taxon>
        <taxon>Culicidae</taxon>
        <taxon>Anophelinae</taxon>
        <taxon>Anopheles</taxon>
    </lineage>
</organism>
<dbReference type="EnsemblMetazoa" id="AALB000843-RA">
    <property type="protein sequence ID" value="AALB000843-PA"/>
    <property type="gene ID" value="AALB000843"/>
</dbReference>
<sequence>MITPSGRDVTVTGHRKPIVLAPALPMQTHAVPMAIPNRVQIQYVQPGLQQLSKPKRGTPGQGERLTVRSQPYRLDGWRNSNRQETLRDSGIVKINENGMCKIDMTRLINRRLLNQGGTGPQPTPPPPPPPMVMLRPAANIRPRRTVPNNGDQQLLATAGISDPALQKVFVNLFAAAAAASRHGHQQQTAVKFSIFRSVELMAQSSCRRLQ</sequence>
<reference evidence="1" key="2">
    <citation type="submission" date="2022-08" db="UniProtKB">
        <authorList>
            <consortium name="EnsemblMetazoa"/>
        </authorList>
    </citation>
    <scope>IDENTIFICATION</scope>
    <source>
        <strain evidence="1">STECLA/ALBI9_A</strain>
    </source>
</reference>
<dbReference type="VEuPathDB" id="VectorBase:AALB000843"/>
<accession>A0A182F308</accession>
<evidence type="ECO:0000313" key="1">
    <source>
        <dbReference type="EnsemblMetazoa" id="AALB000843-PA"/>
    </source>
</evidence>
<name>A0A182F308_ANOAL</name>
<reference evidence="1 2" key="1">
    <citation type="journal article" date="2017" name="G3 (Bethesda)">
        <title>The Physical Genome Mapping of Anopheles albimanus Corrected Scaffold Misassemblies and Identified Interarm Rearrangements in Genus Anopheles.</title>
        <authorList>
            <person name="Artemov G.N."/>
            <person name="Peery A.N."/>
            <person name="Jiang X."/>
            <person name="Tu Z."/>
            <person name="Stegniy V.N."/>
            <person name="Sharakhova M.V."/>
            <person name="Sharakhov I.V."/>
        </authorList>
    </citation>
    <scope>NUCLEOTIDE SEQUENCE [LARGE SCALE GENOMIC DNA]</scope>
    <source>
        <strain evidence="1 2">ALBI9_A</strain>
    </source>
</reference>
<dbReference type="Proteomes" id="UP000069272">
    <property type="component" value="Chromosome 2L"/>
</dbReference>